<dbReference type="AlphaFoldDB" id="A0A328UCP4"/>
<dbReference type="GO" id="GO:0009847">
    <property type="term" value="P:spore germination"/>
    <property type="evidence" value="ECO:0007669"/>
    <property type="project" value="InterPro"/>
</dbReference>
<evidence type="ECO:0000256" key="5">
    <source>
        <dbReference type="ARBA" id="ARBA00023136"/>
    </source>
</evidence>
<organism evidence="10 11">
    <name type="scientific">Paenibacillus montanisoli</name>
    <dbReference type="NCBI Taxonomy" id="2081970"/>
    <lineage>
        <taxon>Bacteria</taxon>
        <taxon>Bacillati</taxon>
        <taxon>Bacillota</taxon>
        <taxon>Bacilli</taxon>
        <taxon>Bacillales</taxon>
        <taxon>Paenibacillaceae</taxon>
        <taxon>Paenibacillus</taxon>
    </lineage>
</organism>
<accession>A0A328UCP4</accession>
<reference evidence="10 11" key="1">
    <citation type="submission" date="2018-06" db="EMBL/GenBank/DDBJ databases">
        <title>Paenibacillus montanisoli sp. nov., isolated from mountain area soil.</title>
        <authorList>
            <person name="Wu M."/>
        </authorList>
    </citation>
    <scope>NUCLEOTIDE SEQUENCE [LARGE SCALE GENOMIC DNA]</scope>
    <source>
        <strain evidence="10 11">RA17</strain>
    </source>
</reference>
<evidence type="ECO:0000259" key="8">
    <source>
        <dbReference type="Pfam" id="PF05504"/>
    </source>
</evidence>
<feature type="domain" description="Spore germination GerAC-like C-terminal" evidence="8">
    <location>
        <begin position="218"/>
        <end position="372"/>
    </location>
</feature>
<evidence type="ECO:0000256" key="6">
    <source>
        <dbReference type="ARBA" id="ARBA00023139"/>
    </source>
</evidence>
<evidence type="ECO:0000313" key="11">
    <source>
        <dbReference type="Proteomes" id="UP000249260"/>
    </source>
</evidence>
<keyword evidence="5" id="KW-0472">Membrane</keyword>
<comment type="similarity">
    <text evidence="2">Belongs to the GerABKC lipoprotein family.</text>
</comment>
<comment type="caution">
    <text evidence="10">The sequence shown here is derived from an EMBL/GenBank/DDBJ whole genome shotgun (WGS) entry which is preliminary data.</text>
</comment>
<protein>
    <recommendedName>
        <fullName evidence="12">Ger(X)C family spore germination protein</fullName>
    </recommendedName>
</protein>
<gene>
    <name evidence="10" type="ORF">DL346_04940</name>
</gene>
<dbReference type="InterPro" id="IPR046953">
    <property type="entry name" value="Spore_GerAC-like_C"/>
</dbReference>
<keyword evidence="4" id="KW-0732">Signal</keyword>
<dbReference type="InterPro" id="IPR008844">
    <property type="entry name" value="Spore_GerAC-like"/>
</dbReference>
<dbReference type="RefSeq" id="WP_112880929.1">
    <property type="nucleotide sequence ID" value="NZ_QLUW01000001.1"/>
</dbReference>
<dbReference type="PROSITE" id="PS51257">
    <property type="entry name" value="PROKAR_LIPOPROTEIN"/>
    <property type="match status" value="1"/>
</dbReference>
<keyword evidence="7" id="KW-0449">Lipoprotein</keyword>
<dbReference type="InterPro" id="IPR057336">
    <property type="entry name" value="GerAC_N"/>
</dbReference>
<keyword evidence="3" id="KW-0309">Germination</keyword>
<dbReference type="Proteomes" id="UP000249260">
    <property type="component" value="Unassembled WGS sequence"/>
</dbReference>
<dbReference type="GO" id="GO:0016020">
    <property type="term" value="C:membrane"/>
    <property type="evidence" value="ECO:0007669"/>
    <property type="project" value="UniProtKB-SubCell"/>
</dbReference>
<dbReference type="PANTHER" id="PTHR35789:SF1">
    <property type="entry name" value="SPORE GERMINATION PROTEIN B3"/>
    <property type="match status" value="1"/>
</dbReference>
<dbReference type="Pfam" id="PF25198">
    <property type="entry name" value="Spore_GerAC_N"/>
    <property type="match status" value="1"/>
</dbReference>
<dbReference type="NCBIfam" id="TIGR02887">
    <property type="entry name" value="spore_ger_x_C"/>
    <property type="match status" value="1"/>
</dbReference>
<evidence type="ECO:0000256" key="2">
    <source>
        <dbReference type="ARBA" id="ARBA00007886"/>
    </source>
</evidence>
<dbReference type="Gene3D" id="3.30.300.210">
    <property type="entry name" value="Nutrient germinant receptor protein C, domain 3"/>
    <property type="match status" value="1"/>
</dbReference>
<dbReference type="InterPro" id="IPR038501">
    <property type="entry name" value="Spore_GerAC_C_sf"/>
</dbReference>
<feature type="domain" description="Spore germination protein N-terminal" evidence="9">
    <location>
        <begin position="25"/>
        <end position="198"/>
    </location>
</feature>
<dbReference type="PANTHER" id="PTHR35789">
    <property type="entry name" value="SPORE GERMINATION PROTEIN B3"/>
    <property type="match status" value="1"/>
</dbReference>
<evidence type="ECO:0000256" key="1">
    <source>
        <dbReference type="ARBA" id="ARBA00004635"/>
    </source>
</evidence>
<dbReference type="OrthoDB" id="2380468at2"/>
<name>A0A328UCP4_9BACL</name>
<evidence type="ECO:0000256" key="7">
    <source>
        <dbReference type="ARBA" id="ARBA00023288"/>
    </source>
</evidence>
<evidence type="ECO:0000313" key="10">
    <source>
        <dbReference type="EMBL" id="RAP77806.1"/>
    </source>
</evidence>
<keyword evidence="11" id="KW-1185">Reference proteome</keyword>
<sequence length="379" mass="42206">MRSLKIGLTLLLAAAVAVILGGCGDTTDLSGQSFVTAMGIDYQEGKYVVNVQLMDFSSIAKTESPKTTKPSVWIGIGKGNSINAATNQIAVTTQSTLNFDQLKVVIIREPAMTKMNEILDAVNRVRVTRYTIWMYGTRGSIIDLMTSSSFFKLSQMYSLIFNPLAAVKHNSTMAPISMLKFVADYNENAVTALLPSVSVTKAVWHENAAQIPVQQFDGVFAFKMKKEMAYFTIKEALGTRWVSERFQKAHYTVQDEAQNTSVVSILDLKAKKKVIAAKKGMKYVLLIQAKGQLIEQGGNQTVSQIEGKVRKRIEDEIRQAYVAGIRKKVDLFNFEETLYRYHNNEWKKAASKGNFLPGENELEVNVSFRVKHAGVFDAN</sequence>
<evidence type="ECO:0000259" key="9">
    <source>
        <dbReference type="Pfam" id="PF25198"/>
    </source>
</evidence>
<evidence type="ECO:0008006" key="12">
    <source>
        <dbReference type="Google" id="ProtNLM"/>
    </source>
</evidence>
<evidence type="ECO:0000256" key="4">
    <source>
        <dbReference type="ARBA" id="ARBA00022729"/>
    </source>
</evidence>
<comment type="subcellular location">
    <subcellularLocation>
        <location evidence="1">Membrane</location>
        <topology evidence="1">Lipid-anchor</topology>
    </subcellularLocation>
</comment>
<evidence type="ECO:0000256" key="3">
    <source>
        <dbReference type="ARBA" id="ARBA00022544"/>
    </source>
</evidence>
<keyword evidence="6" id="KW-0564">Palmitate</keyword>
<dbReference type="EMBL" id="QLUW01000001">
    <property type="protein sequence ID" value="RAP77806.1"/>
    <property type="molecule type" value="Genomic_DNA"/>
</dbReference>
<proteinExistence type="inferred from homology"/>
<dbReference type="Pfam" id="PF05504">
    <property type="entry name" value="Spore_GerAC"/>
    <property type="match status" value="1"/>
</dbReference>